<evidence type="ECO:0000313" key="5">
    <source>
        <dbReference type="Proteomes" id="UP001549099"/>
    </source>
</evidence>
<keyword evidence="3" id="KW-1133">Transmembrane helix</keyword>
<protein>
    <submittedName>
        <fullName evidence="4">Uncharacterized protein</fullName>
    </submittedName>
</protein>
<feature type="transmembrane region" description="Helical" evidence="3">
    <location>
        <begin position="26"/>
        <end position="45"/>
    </location>
</feature>
<accession>A0ABV2GDD2</accession>
<keyword evidence="3" id="KW-0812">Transmembrane</keyword>
<keyword evidence="3" id="KW-0472">Membrane</keyword>
<feature type="region of interest" description="Disordered" evidence="2">
    <location>
        <begin position="48"/>
        <end position="80"/>
    </location>
</feature>
<evidence type="ECO:0000256" key="1">
    <source>
        <dbReference type="SAM" id="Coils"/>
    </source>
</evidence>
<name>A0ABV2GDD2_9BACL</name>
<dbReference type="Proteomes" id="UP001549099">
    <property type="component" value="Unassembled WGS sequence"/>
</dbReference>
<keyword evidence="5" id="KW-1185">Reference proteome</keyword>
<evidence type="ECO:0000256" key="3">
    <source>
        <dbReference type="SAM" id="Phobius"/>
    </source>
</evidence>
<dbReference type="EMBL" id="JBEPLW010000016">
    <property type="protein sequence ID" value="MET3576144.1"/>
    <property type="molecule type" value="Genomic_DNA"/>
</dbReference>
<sequence>MMMALFGVLVIVSLNAGLIRSTHPVAWLLLAGAFLRVSVFSGTIMGGRRTRKTQVPASPAMKSKKGTGSPSLRKMDHEAVPVNSRKLSKVHAEVLLDAKERKLRHLAIKRDRLQEKSEIAELEMEIRRVAKEQEETEEYLMSLKG</sequence>
<evidence type="ECO:0000313" key="4">
    <source>
        <dbReference type="EMBL" id="MET3576144.1"/>
    </source>
</evidence>
<evidence type="ECO:0000256" key="2">
    <source>
        <dbReference type="SAM" id="MobiDB-lite"/>
    </source>
</evidence>
<keyword evidence="1" id="KW-0175">Coiled coil</keyword>
<comment type="caution">
    <text evidence="4">The sequence shown here is derived from an EMBL/GenBank/DDBJ whole genome shotgun (WGS) entry which is preliminary data.</text>
</comment>
<proteinExistence type="predicted"/>
<organism evidence="4 5">
    <name type="scientific">Bhargavaea ullalensis</name>
    <dbReference type="NCBI Taxonomy" id="1265685"/>
    <lineage>
        <taxon>Bacteria</taxon>
        <taxon>Bacillati</taxon>
        <taxon>Bacillota</taxon>
        <taxon>Bacilli</taxon>
        <taxon>Bacillales</taxon>
        <taxon>Caryophanaceae</taxon>
        <taxon>Bhargavaea</taxon>
    </lineage>
</organism>
<gene>
    <name evidence="4" type="ORF">ABID49_002059</name>
</gene>
<reference evidence="4 5" key="1">
    <citation type="submission" date="2024-06" db="EMBL/GenBank/DDBJ databases">
        <title>Genomic Encyclopedia of Type Strains, Phase IV (KMG-IV): sequencing the most valuable type-strain genomes for metagenomic binning, comparative biology and taxonomic classification.</title>
        <authorList>
            <person name="Goeker M."/>
        </authorList>
    </citation>
    <scope>NUCLEOTIDE SEQUENCE [LARGE SCALE GENOMIC DNA]</scope>
    <source>
        <strain evidence="4 5">DSM 26128</strain>
    </source>
</reference>
<feature type="coiled-coil region" evidence="1">
    <location>
        <begin position="96"/>
        <end position="139"/>
    </location>
</feature>
<dbReference type="RefSeq" id="WP_354197926.1">
    <property type="nucleotide sequence ID" value="NZ_JBEPLW010000016.1"/>
</dbReference>